<dbReference type="RefSeq" id="WP_179507296.1">
    <property type="nucleotide sequence ID" value="NZ_JACCBY010000001.1"/>
</dbReference>
<reference evidence="1 2" key="1">
    <citation type="submission" date="2020-08" db="EMBL/GenBank/DDBJ databases">
        <title>The Agave Microbiome: Exploring the role of microbial communities in plant adaptations to desert environments.</title>
        <authorList>
            <person name="Partida-Martinez L.P."/>
        </authorList>
    </citation>
    <scope>NUCLEOTIDE SEQUENCE [LARGE SCALE GENOMIC DNA]</scope>
    <source>
        <strain evidence="1 2">AS2.3</strain>
    </source>
</reference>
<sequence length="120" mass="12273">MKILDTIWKAVTGKTAVAVASTILTQAVAAAAQRGNPIGNAAHSAVAAIENTTLSGSEKKAHVIAAIVPVIIAEARKGGTAVVNDVEQFAGMVVEEVVAQFKQTSLLSIALSILRSLGLK</sequence>
<organism evidence="1 2">
    <name type="scientific">Sphingomonas melonis</name>
    <dbReference type="NCBI Taxonomy" id="152682"/>
    <lineage>
        <taxon>Bacteria</taxon>
        <taxon>Pseudomonadati</taxon>
        <taxon>Pseudomonadota</taxon>
        <taxon>Alphaproteobacteria</taxon>
        <taxon>Sphingomonadales</taxon>
        <taxon>Sphingomonadaceae</taxon>
        <taxon>Sphingomonas</taxon>
    </lineage>
</organism>
<dbReference type="EMBL" id="JACCBY010000001">
    <property type="protein sequence ID" value="NYD88737.1"/>
    <property type="molecule type" value="Genomic_DNA"/>
</dbReference>
<evidence type="ECO:0000313" key="2">
    <source>
        <dbReference type="Proteomes" id="UP000517753"/>
    </source>
</evidence>
<keyword evidence="2" id="KW-1185">Reference proteome</keyword>
<gene>
    <name evidence="1" type="ORF">HD841_000506</name>
</gene>
<dbReference type="AlphaFoldDB" id="A0A7Y9FKK5"/>
<name>A0A7Y9FKK5_9SPHN</name>
<accession>A0A7Y9FKK5</accession>
<protein>
    <submittedName>
        <fullName evidence="1">Uncharacterized protein</fullName>
    </submittedName>
</protein>
<dbReference type="Proteomes" id="UP000517753">
    <property type="component" value="Unassembled WGS sequence"/>
</dbReference>
<proteinExistence type="predicted"/>
<evidence type="ECO:0000313" key="1">
    <source>
        <dbReference type="EMBL" id="NYD88737.1"/>
    </source>
</evidence>
<comment type="caution">
    <text evidence="1">The sequence shown here is derived from an EMBL/GenBank/DDBJ whole genome shotgun (WGS) entry which is preliminary data.</text>
</comment>